<dbReference type="InterPro" id="IPR034085">
    <property type="entry name" value="TOG"/>
</dbReference>
<feature type="compositionally biased region" description="Polar residues" evidence="18">
    <location>
        <begin position="571"/>
        <end position="597"/>
    </location>
</feature>
<keyword evidence="15" id="KW-0131">Cell cycle</keyword>
<evidence type="ECO:0000256" key="2">
    <source>
        <dbReference type="ARBA" id="ARBA00004300"/>
    </source>
</evidence>
<gene>
    <name evidence="21" type="primary">CLASP1</name>
</gene>
<evidence type="ECO:0000313" key="20">
    <source>
        <dbReference type="Proteomes" id="UP001652627"/>
    </source>
</evidence>
<evidence type="ECO:0000256" key="4">
    <source>
        <dbReference type="ARBA" id="ARBA00004629"/>
    </source>
</evidence>
<dbReference type="PROSITE" id="PS50077">
    <property type="entry name" value="HEAT_REPEAT"/>
    <property type="match status" value="1"/>
</dbReference>
<feature type="compositionally biased region" description="Polar residues" evidence="18">
    <location>
        <begin position="1134"/>
        <end position="1149"/>
    </location>
</feature>
<proteinExistence type="inferred from homology"/>
<keyword evidence="7" id="KW-0963">Cytoplasm</keyword>
<feature type="repeat" description="HEAT" evidence="17">
    <location>
        <begin position="168"/>
        <end position="206"/>
    </location>
</feature>
<evidence type="ECO:0000259" key="19">
    <source>
        <dbReference type="SMART" id="SM01349"/>
    </source>
</evidence>
<evidence type="ECO:0000256" key="10">
    <source>
        <dbReference type="ARBA" id="ARBA00022737"/>
    </source>
</evidence>
<dbReference type="InterPro" id="IPR048491">
    <property type="entry name" value="XMAP215_CLASP_TOG"/>
</dbReference>
<dbReference type="RefSeq" id="XP_067155385.1">
    <property type="nucleotide sequence ID" value="XM_067299284.1"/>
</dbReference>
<evidence type="ECO:0000256" key="18">
    <source>
        <dbReference type="SAM" id="MobiDB-lite"/>
    </source>
</evidence>
<organism evidence="20 21">
    <name type="scientific">Apteryx mantelli</name>
    <name type="common">North Island brown kiwi</name>
    <dbReference type="NCBI Taxonomy" id="2696672"/>
    <lineage>
        <taxon>Eukaryota</taxon>
        <taxon>Metazoa</taxon>
        <taxon>Chordata</taxon>
        <taxon>Craniata</taxon>
        <taxon>Vertebrata</taxon>
        <taxon>Euteleostomi</taxon>
        <taxon>Archelosauria</taxon>
        <taxon>Archosauria</taxon>
        <taxon>Dinosauria</taxon>
        <taxon>Saurischia</taxon>
        <taxon>Theropoda</taxon>
        <taxon>Coelurosauria</taxon>
        <taxon>Aves</taxon>
        <taxon>Palaeognathae</taxon>
        <taxon>Apterygiformes</taxon>
        <taxon>Apterygidae</taxon>
        <taxon>Apteryx</taxon>
    </lineage>
</organism>
<dbReference type="Pfam" id="PF23271">
    <property type="entry name" value="HEAT_GCN1"/>
    <property type="match status" value="1"/>
</dbReference>
<comment type="subcellular location">
    <subcellularLocation>
        <location evidence="4">Chromosome</location>
        <location evidence="4">Centromere</location>
        <location evidence="4">Kinetochore</location>
    </subcellularLocation>
    <subcellularLocation>
        <location evidence="2">Cytoplasm</location>
        <location evidence="2">Cytoskeleton</location>
        <location evidence="2">Microtubule organizing center</location>
        <location evidence="2">Centrosome</location>
    </subcellularLocation>
    <subcellularLocation>
        <location evidence="1">Cytoplasm</location>
        <location evidence="1">Cytoskeleton</location>
        <location evidence="1">Spindle</location>
    </subcellularLocation>
    <subcellularLocation>
        <location evidence="3">Golgi apparatus</location>
        <location evidence="3">trans-Golgi network</location>
    </subcellularLocation>
</comment>
<evidence type="ECO:0000256" key="7">
    <source>
        <dbReference type="ARBA" id="ARBA00022490"/>
    </source>
</evidence>
<feature type="domain" description="TOG" evidence="19">
    <location>
        <begin position="869"/>
        <end position="1100"/>
    </location>
</feature>
<evidence type="ECO:0000256" key="3">
    <source>
        <dbReference type="ARBA" id="ARBA00004601"/>
    </source>
</evidence>
<feature type="region of interest" description="Disordered" evidence="18">
    <location>
        <begin position="839"/>
        <end position="860"/>
    </location>
</feature>
<keyword evidence="10" id="KW-0677">Repeat</keyword>
<evidence type="ECO:0000256" key="1">
    <source>
        <dbReference type="ARBA" id="ARBA00004186"/>
    </source>
</evidence>
<evidence type="ECO:0000256" key="14">
    <source>
        <dbReference type="ARBA" id="ARBA00023212"/>
    </source>
</evidence>
<keyword evidence="8" id="KW-0132">Cell division</keyword>
<evidence type="ECO:0000313" key="21">
    <source>
        <dbReference type="RefSeq" id="XP_067155385.1"/>
    </source>
</evidence>
<name>A0ABM4ERR9_9AVES</name>
<feature type="compositionally biased region" description="Low complexity" evidence="18">
    <location>
        <begin position="548"/>
        <end position="567"/>
    </location>
</feature>
<dbReference type="Proteomes" id="UP001652627">
    <property type="component" value="Chromosome 6"/>
</dbReference>
<dbReference type="InterPro" id="IPR016024">
    <property type="entry name" value="ARM-type_fold"/>
</dbReference>
<keyword evidence="20" id="KW-1185">Reference proteome</keyword>
<evidence type="ECO:0000256" key="12">
    <source>
        <dbReference type="ARBA" id="ARBA00022838"/>
    </source>
</evidence>
<feature type="compositionally biased region" description="Polar residues" evidence="18">
    <location>
        <begin position="612"/>
        <end position="623"/>
    </location>
</feature>
<evidence type="ECO:0000256" key="16">
    <source>
        <dbReference type="ARBA" id="ARBA00023328"/>
    </source>
</evidence>
<feature type="region of interest" description="Disordered" evidence="18">
    <location>
        <begin position="1133"/>
        <end position="1182"/>
    </location>
</feature>
<evidence type="ECO:0000256" key="9">
    <source>
        <dbReference type="ARBA" id="ARBA00022701"/>
    </source>
</evidence>
<evidence type="ECO:0000256" key="17">
    <source>
        <dbReference type="PROSITE-ProRule" id="PRU00103"/>
    </source>
</evidence>
<evidence type="ECO:0000256" key="15">
    <source>
        <dbReference type="ARBA" id="ARBA00023306"/>
    </source>
</evidence>
<keyword evidence="9" id="KW-0493">Microtubule</keyword>
<keyword evidence="14" id="KW-0206">Cytoskeleton</keyword>
<evidence type="ECO:0000256" key="11">
    <source>
        <dbReference type="ARBA" id="ARBA00022776"/>
    </source>
</evidence>
<dbReference type="InterPro" id="IPR021133">
    <property type="entry name" value="HEAT_type_2"/>
</dbReference>
<dbReference type="GeneID" id="106499204"/>
<dbReference type="InterPro" id="IPR011989">
    <property type="entry name" value="ARM-like"/>
</dbReference>
<feature type="compositionally biased region" description="Low complexity" evidence="18">
    <location>
        <begin position="250"/>
        <end position="268"/>
    </location>
</feature>
<dbReference type="Pfam" id="PF12348">
    <property type="entry name" value="CLASP_N"/>
    <property type="match status" value="1"/>
</dbReference>
<feature type="region of interest" description="Disordered" evidence="18">
    <location>
        <begin position="231"/>
        <end position="272"/>
    </location>
</feature>
<evidence type="ECO:0000256" key="8">
    <source>
        <dbReference type="ARBA" id="ARBA00022618"/>
    </source>
</evidence>
<feature type="compositionally biased region" description="Polar residues" evidence="18">
    <location>
        <begin position="772"/>
        <end position="784"/>
    </location>
</feature>
<feature type="domain" description="TOG" evidence="19">
    <location>
        <begin position="1"/>
        <end position="232"/>
    </location>
</feature>
<keyword evidence="6" id="KW-0158">Chromosome</keyword>
<evidence type="ECO:0000256" key="13">
    <source>
        <dbReference type="ARBA" id="ARBA00023034"/>
    </source>
</evidence>
<feature type="compositionally biased region" description="Low complexity" evidence="18">
    <location>
        <begin position="667"/>
        <end position="686"/>
    </location>
</feature>
<keyword evidence="11" id="KW-0498">Mitosis</keyword>
<feature type="region of interest" description="Disordered" evidence="18">
    <location>
        <begin position="543"/>
        <end position="797"/>
    </location>
</feature>
<comment type="similarity">
    <text evidence="5">Belongs to the CLASP family.</text>
</comment>
<dbReference type="InterPro" id="IPR024395">
    <property type="entry name" value="CLASP_N_dom"/>
</dbReference>
<feature type="region of interest" description="Disordered" evidence="18">
    <location>
        <begin position="1262"/>
        <end position="1283"/>
    </location>
</feature>
<feature type="domain" description="TOG" evidence="19">
    <location>
        <begin position="1306"/>
        <end position="1542"/>
    </location>
</feature>
<feature type="compositionally biased region" description="Low complexity" evidence="18">
    <location>
        <begin position="1158"/>
        <end position="1167"/>
    </location>
</feature>
<dbReference type="Gene3D" id="1.25.10.10">
    <property type="entry name" value="Leucine-rich Repeat Variant"/>
    <property type="match status" value="4"/>
</dbReference>
<dbReference type="SUPFAM" id="SSF48371">
    <property type="entry name" value="ARM repeat"/>
    <property type="match status" value="2"/>
</dbReference>
<dbReference type="Pfam" id="PF21041">
    <property type="entry name" value="XMAP215_CLASP_TOG"/>
    <property type="match status" value="1"/>
</dbReference>
<keyword evidence="13" id="KW-0333">Golgi apparatus</keyword>
<dbReference type="InterPro" id="IPR057546">
    <property type="entry name" value="HEAT_GCN1"/>
</dbReference>
<evidence type="ECO:0000256" key="6">
    <source>
        <dbReference type="ARBA" id="ARBA00022454"/>
    </source>
</evidence>
<reference evidence="21" key="1">
    <citation type="submission" date="2025-08" db="UniProtKB">
        <authorList>
            <consortium name="RefSeq"/>
        </authorList>
    </citation>
    <scope>IDENTIFICATION</scope>
    <source>
        <tissue evidence="21">Blood</tissue>
    </source>
</reference>
<keyword evidence="16" id="KW-0137">Centromere</keyword>
<protein>
    <submittedName>
        <fullName evidence="21">CLIP-associating protein 1</fullName>
    </submittedName>
</protein>
<feature type="compositionally biased region" description="Polar residues" evidence="18">
    <location>
        <begin position="715"/>
        <end position="724"/>
    </location>
</feature>
<evidence type="ECO:0000256" key="5">
    <source>
        <dbReference type="ARBA" id="ARBA00009549"/>
    </source>
</evidence>
<dbReference type="PANTHER" id="PTHR21567:SF28">
    <property type="entry name" value="CLIP-ASSOCIATING PROTEIN 1"/>
    <property type="match status" value="1"/>
</dbReference>
<keyword evidence="12" id="KW-0995">Kinetochore</keyword>
<dbReference type="PANTHER" id="PTHR21567">
    <property type="entry name" value="CLASP"/>
    <property type="match status" value="1"/>
</dbReference>
<feature type="domain" description="TOG" evidence="19">
    <location>
        <begin position="319"/>
        <end position="551"/>
    </location>
</feature>
<sequence>MEPSMEYCLAQVLQKDVGKRLQVGQELIDYFSDKQKSADLEHDQTMLDKMVDGLATSWVNSSNYKVVLLGMDILSALVSRLQDRFKAQIGTVLPSLLDRLGDSKDLVREQDQTLLLKIMEQAANPQYVWDRMLGGFKHKNFRTREGICLCLIATLNASGAQSLTLSKIVPHICNLLGDPNSQVRDAAINSLVEIYRHVGERVRADLSKKGLPQSRLNVIFTKFDEVQKSGNMIQSSSDKNFDDEDSVDGNRPSSASSSTSSKAPSNSRRVGMGTARRLGSAALGSKSSTAKEGAGAVDEEDFIKAFEDVPTVQIYSSRDLEESINKIREILSDDKHDWEQRVSALKKIRSLLLAGAAEYDNFFQHLRLLDGAFKLSAKDLRSQVVREACITLGHLSSVLGNKFDHGAEAIMPTIFNLIPNSAKVMATSGVVAVRLIIRHTHIPRLIPIITSNCTSKSVAVRRRCFEFLDLLLQEWQTHSLERHISVLAETIKKGIHDADSEARIEARKCYWGFHGHFSREAEHLYHTLESSYQKALQSHLKNSDSIVSLPQSDRSSSSSQESLNRPLSAKRSPTGSTASRASTVSTKSVSTPGSLQRSRSDVDVNAAASAKSKVTSGASTPFSSAAALPPGSYASLGRIRTRRQSSGSATSVTSTPADTRGRSRAKVVSQSQPGSRSSSPGKLLGSAYGGLSGGASRVQAVPSSSEKRSKIPRSQGCSRETSPNRIGLARSSRIPRPSMSQGCSRDTSRESSRDTSPARGFPPLASRRHSRSTSALSTADSVGQSDRFGLGQPGRMPASVNAMRVLSTSTDLEAAVADALLLGDSRSKKKPVRRRYEPYGMYSDDDANSDASSACSERSYGSRNGGIPHYLRQTEDVAEVLNHCASSNWSERKEGLIGLQNLLKSQRTLSRVELKRLCEIFTRMFADPHSKRVFSMFLETLVDFIIIHKDDLQDWLFVLLTQLLKKMGADLLGSVQAKVQKALDVTRDSFPFDQQFNILMRFIVDQTQTPNLKVKVAILKYIESLARQMDPTDFVNSSETRLAVSRIITWTTEPKSSDVRKTMHSWVGEDLPARTTTASSGPGEGNLEEKCKQAAQIVLISLFELNTPEFTMLLGALPKTFQDGATKLLHNHLKNSSNTSVGSPSNTLGRTPSRHSSSRTSPLTSPTNCSHGGLSPSMLDYDTENLNSDEIYSSLRGVTEAIEKFSFRSQEDLNEPIKRDGKKDCDIVSRDGGLAVPASDVRGSSDVVEGGRMALDNKTSLLNTQPPRAFSGPRAREYNPYPYSDTINTYDKTALKEAVFDDDMDQLRDEVPIDHSDLVADLLKELSNHNERVEERKGALLELLKITREDNLGVWEEHFKTILLLLLETLGDKDHSIRALALRVLREILRNQPARFKNYAELTIMKTLEAHKDSHKEVVRAAEEAASTLASSIHPEQCIKVLCPIIQTADYPINLAAIKMQTKVIERISKESLHQLLPDIIPGLLQGYDNTESSVRKASVFCLVAIYSVIGEELKPHLAQLTGSKMKLLNLYIKRAQTTNSNSSSSSDVSTHS</sequence>
<feature type="compositionally biased region" description="Polar residues" evidence="18">
    <location>
        <begin position="644"/>
        <end position="657"/>
    </location>
</feature>
<accession>A0ABM4ERR9</accession>
<dbReference type="SMART" id="SM01349">
    <property type="entry name" value="TOG"/>
    <property type="match status" value="4"/>
</dbReference>